<dbReference type="Proteomes" id="UP001501020">
    <property type="component" value="Unassembled WGS sequence"/>
</dbReference>
<dbReference type="NCBIfam" id="TIGR01496">
    <property type="entry name" value="DHPS"/>
    <property type="match status" value="1"/>
</dbReference>
<comment type="caution">
    <text evidence="5">The sequence shown here is derived from an EMBL/GenBank/DDBJ whole genome shotgun (WGS) entry which is preliminary data.</text>
</comment>
<dbReference type="Pfam" id="PF00809">
    <property type="entry name" value="Pterin_bind"/>
    <property type="match status" value="1"/>
</dbReference>
<evidence type="ECO:0000256" key="3">
    <source>
        <dbReference type="SAM" id="MobiDB-lite"/>
    </source>
</evidence>
<sequence length="317" mass="32436">MLLVQPAGPTPPLGPPSGGPAGAVPRGARGPACATVWGIMTTPDAAPLRLNGRDLGRHAIMAVVNRTPDSFFDRGATYGFGAALDAVDRAVAEGADIIDIGGVKAGPGEDVGVAEELRRVVDLVAAVRERHPGVVISVDTWRAEVGEAVAAAGADLLNDTWGGPDPALAEVAAAHGVGLVCAHAGGLDPRTRPHRIGYGDVVADVVAHVTAEAERALALGVARESILIDPAHDFGKSTRHSLEITRRLGEMTATGWPVLVAVSNKDFIGETLGRPVDRRGVGTMAVLGVSALLGARVFRVHDAAAARRALDAVAAIA</sequence>
<dbReference type="EMBL" id="BAAAMR010000081">
    <property type="protein sequence ID" value="GAA2158737.1"/>
    <property type="molecule type" value="Genomic_DNA"/>
</dbReference>
<dbReference type="SUPFAM" id="SSF51717">
    <property type="entry name" value="Dihydropteroate synthetase-like"/>
    <property type="match status" value="1"/>
</dbReference>
<comment type="function">
    <text evidence="2">Catalyzes the condensation of para-aminobenzoate (pABA) with 6-hydroxymethyl-7,8-dihydropterin diphosphate (DHPt-PP) to form 7,8-dihydropteroate (H2Pte), the immediate precursor of folate derivatives.</text>
</comment>
<evidence type="ECO:0000256" key="1">
    <source>
        <dbReference type="ARBA" id="ARBA00009503"/>
    </source>
</evidence>
<keyword evidence="2" id="KW-0289">Folate biosynthesis</keyword>
<dbReference type="PROSITE" id="PS50972">
    <property type="entry name" value="PTERIN_BINDING"/>
    <property type="match status" value="1"/>
</dbReference>
<dbReference type="InterPro" id="IPR011005">
    <property type="entry name" value="Dihydropteroate_synth-like_sf"/>
</dbReference>
<dbReference type="PROSITE" id="PS00792">
    <property type="entry name" value="DHPS_1"/>
    <property type="match status" value="1"/>
</dbReference>
<dbReference type="EC" id="2.5.1.15" evidence="2"/>
<comment type="pathway">
    <text evidence="2">Cofactor biosynthesis; tetrahydrofolate biosynthesis; 7,8-dihydrofolate from 2-amino-4-hydroxy-6-hydroxymethyl-7,8-dihydropteridine diphosphate and 4-aminobenzoate: step 1/2.</text>
</comment>
<feature type="domain" description="Pterin-binding" evidence="4">
    <location>
        <begin position="58"/>
        <end position="311"/>
    </location>
</feature>
<proteinExistence type="inferred from homology"/>
<dbReference type="PANTHER" id="PTHR20941">
    <property type="entry name" value="FOLATE SYNTHESIS PROTEINS"/>
    <property type="match status" value="1"/>
</dbReference>
<keyword evidence="2" id="KW-0808">Transferase</keyword>
<comment type="cofactor">
    <cofactor evidence="2">
        <name>Mg(2+)</name>
        <dbReference type="ChEBI" id="CHEBI:18420"/>
    </cofactor>
</comment>
<evidence type="ECO:0000256" key="2">
    <source>
        <dbReference type="RuleBase" id="RU361205"/>
    </source>
</evidence>
<dbReference type="InterPro" id="IPR006390">
    <property type="entry name" value="DHP_synth_dom"/>
</dbReference>
<dbReference type="PANTHER" id="PTHR20941:SF8">
    <property type="entry name" value="INACTIVE DIHYDROPTEROATE SYNTHASE 2"/>
    <property type="match status" value="1"/>
</dbReference>
<dbReference type="PROSITE" id="PS00793">
    <property type="entry name" value="DHPS_2"/>
    <property type="match status" value="1"/>
</dbReference>
<reference evidence="5 6" key="1">
    <citation type="journal article" date="2019" name="Int. J. Syst. Evol. Microbiol.">
        <title>The Global Catalogue of Microorganisms (GCM) 10K type strain sequencing project: providing services to taxonomists for standard genome sequencing and annotation.</title>
        <authorList>
            <consortium name="The Broad Institute Genomics Platform"/>
            <consortium name="The Broad Institute Genome Sequencing Center for Infectious Disease"/>
            <person name="Wu L."/>
            <person name="Ma J."/>
        </authorList>
    </citation>
    <scope>NUCLEOTIDE SEQUENCE [LARGE SCALE GENOMIC DNA]</scope>
    <source>
        <strain evidence="5 6">JCM 13850</strain>
    </source>
</reference>
<keyword evidence="2" id="KW-0479">Metal-binding</keyword>
<keyword evidence="6" id="KW-1185">Reference proteome</keyword>
<dbReference type="InterPro" id="IPR000489">
    <property type="entry name" value="Pterin-binding_dom"/>
</dbReference>
<organism evidence="5 6">
    <name type="scientific">Actinomadura napierensis</name>
    <dbReference type="NCBI Taxonomy" id="267854"/>
    <lineage>
        <taxon>Bacteria</taxon>
        <taxon>Bacillati</taxon>
        <taxon>Actinomycetota</taxon>
        <taxon>Actinomycetes</taxon>
        <taxon>Streptosporangiales</taxon>
        <taxon>Thermomonosporaceae</taxon>
        <taxon>Actinomadura</taxon>
    </lineage>
</organism>
<evidence type="ECO:0000313" key="5">
    <source>
        <dbReference type="EMBL" id="GAA2158737.1"/>
    </source>
</evidence>
<dbReference type="InterPro" id="IPR045031">
    <property type="entry name" value="DHP_synth-like"/>
</dbReference>
<gene>
    <name evidence="5" type="primary">folP_2</name>
    <name evidence="5" type="ORF">GCM10009727_69790</name>
</gene>
<feature type="compositionally biased region" description="Pro residues" evidence="3">
    <location>
        <begin position="8"/>
        <end position="18"/>
    </location>
</feature>
<accession>A0ABN3AC19</accession>
<protein>
    <recommendedName>
        <fullName evidence="2">Dihydropteroate synthase</fullName>
        <shortName evidence="2">DHPS</shortName>
        <ecNumber evidence="2">2.5.1.15</ecNumber>
    </recommendedName>
    <alternativeName>
        <fullName evidence="2">Dihydropteroate pyrophosphorylase</fullName>
    </alternativeName>
</protein>
<name>A0ABN3AC19_9ACTN</name>
<comment type="similarity">
    <text evidence="1 2">Belongs to the DHPS family.</text>
</comment>
<evidence type="ECO:0000259" key="4">
    <source>
        <dbReference type="PROSITE" id="PS50972"/>
    </source>
</evidence>
<feature type="region of interest" description="Disordered" evidence="3">
    <location>
        <begin position="1"/>
        <end position="27"/>
    </location>
</feature>
<dbReference type="Gene3D" id="3.20.20.20">
    <property type="entry name" value="Dihydropteroate synthase-like"/>
    <property type="match status" value="1"/>
</dbReference>
<evidence type="ECO:0000313" key="6">
    <source>
        <dbReference type="Proteomes" id="UP001501020"/>
    </source>
</evidence>
<keyword evidence="2" id="KW-0460">Magnesium</keyword>